<feature type="domain" description="Methyl-accepting transducer" evidence="5">
    <location>
        <begin position="307"/>
        <end position="543"/>
    </location>
</feature>
<dbReference type="GO" id="GO:0007165">
    <property type="term" value="P:signal transduction"/>
    <property type="evidence" value="ECO:0007669"/>
    <property type="project" value="UniProtKB-KW"/>
</dbReference>
<reference evidence="7" key="1">
    <citation type="submission" date="2020-09" db="EMBL/GenBank/DDBJ databases">
        <title>Iningainema tapete sp. nov. (Scytonemataceae, Cyanobacteria) from greenhouses in central Florida (USA) produces two types of nodularin with biosynthetic potential for microcystin-LR and anabaenopeptins.</title>
        <authorList>
            <person name="Berthold D.E."/>
            <person name="Lefler F.W."/>
            <person name="Huang I.-S."/>
            <person name="Abdulla H."/>
            <person name="Zimba P.V."/>
            <person name="Laughinghouse H.D. IV."/>
        </authorList>
    </citation>
    <scope>NUCLEOTIDE SEQUENCE</scope>
    <source>
        <strain evidence="7">BLCCT55</strain>
    </source>
</reference>
<dbReference type="RefSeq" id="WP_190830800.1">
    <property type="nucleotide sequence ID" value="NZ_CAWPPI010000064.1"/>
</dbReference>
<evidence type="ECO:0000256" key="4">
    <source>
        <dbReference type="SAM" id="Phobius"/>
    </source>
</evidence>
<dbReference type="InterPro" id="IPR024478">
    <property type="entry name" value="HlyB_4HB_MCP"/>
</dbReference>
<dbReference type="AlphaFoldDB" id="A0A8J6XJC4"/>
<dbReference type="GO" id="GO:0004888">
    <property type="term" value="F:transmembrane signaling receptor activity"/>
    <property type="evidence" value="ECO:0007669"/>
    <property type="project" value="InterPro"/>
</dbReference>
<evidence type="ECO:0000256" key="2">
    <source>
        <dbReference type="ARBA" id="ARBA00029447"/>
    </source>
</evidence>
<dbReference type="Pfam" id="PF00672">
    <property type="entry name" value="HAMP"/>
    <property type="match status" value="1"/>
</dbReference>
<name>A0A8J6XJC4_9CYAN</name>
<dbReference type="GO" id="GO:0006935">
    <property type="term" value="P:chemotaxis"/>
    <property type="evidence" value="ECO:0007669"/>
    <property type="project" value="InterPro"/>
</dbReference>
<keyword evidence="4" id="KW-0812">Transmembrane</keyword>
<keyword evidence="4" id="KW-1133">Transmembrane helix</keyword>
<dbReference type="SMART" id="SM00304">
    <property type="entry name" value="HAMP"/>
    <property type="match status" value="1"/>
</dbReference>
<evidence type="ECO:0000256" key="1">
    <source>
        <dbReference type="ARBA" id="ARBA00023224"/>
    </source>
</evidence>
<dbReference type="SMART" id="SM00283">
    <property type="entry name" value="MA"/>
    <property type="match status" value="1"/>
</dbReference>
<accession>A0A8J6XJC4</accession>
<sequence>MFKNMTLQMRLMSAFMFLGVIVLIIALMGWHSTAELSKNIDTLANNSLPSVMGLWQVNEGQTQIESSERALLNPKLTQAQRQAEITRINQAWEQIDQGFKLYETTSRSAEEDKVYKQLQISWGKWKQDHEEFLRLNQEFERKGILNPFEKQLELQRSNQASSSEMEAAKNAGIALNLLSERSLDNRVSFEQATKLLLQDIKINEDTATQAKKESANAVSQNSFWILVGLIIGPVTAGIFGVYFSKTIAKPLGAKIEKVVGVAERISTGDLTTQVQATEDRDEIGKLFAAFRTMSENLNSLIHQVQKSGIQITTSATQIAASGKELEATVTEQLASTNEVAATARQIAATSSQLVRTMDQVSKTSHTTAYAAGESQQDLMYMEKTMLKLADATSTICTKLGIISEKANNINSIITTITKVADQTNLLSLNAAIEAEKAGEYGMGFAVVAREIRRLADQTAVATLDIEGMVTQMQSAVSTGVMEMDKFTKEVEQGVEDVRNISTKLESIISQVQAVTPRFEEVSEGMEAQSQGAEQISEAMVQLSEASSQTAVSLREINSAIAQLNDAAHGLRQEISRFKVAA</sequence>
<keyword evidence="8" id="KW-1185">Reference proteome</keyword>
<dbReference type="Pfam" id="PF00015">
    <property type="entry name" value="MCPsignal"/>
    <property type="match status" value="1"/>
</dbReference>
<dbReference type="GO" id="GO:0016020">
    <property type="term" value="C:membrane"/>
    <property type="evidence" value="ECO:0007669"/>
    <property type="project" value="InterPro"/>
</dbReference>
<dbReference type="Proteomes" id="UP000629098">
    <property type="component" value="Unassembled WGS sequence"/>
</dbReference>
<dbReference type="Gene3D" id="1.10.287.950">
    <property type="entry name" value="Methyl-accepting chemotaxis protein"/>
    <property type="match status" value="1"/>
</dbReference>
<dbReference type="FunFam" id="1.10.287.950:FF:000001">
    <property type="entry name" value="Methyl-accepting chemotaxis sensory transducer"/>
    <property type="match status" value="1"/>
</dbReference>
<dbReference type="PRINTS" id="PR00260">
    <property type="entry name" value="CHEMTRNSDUCR"/>
</dbReference>
<dbReference type="PANTHER" id="PTHR32089:SF120">
    <property type="entry name" value="METHYL-ACCEPTING CHEMOTAXIS PROTEIN TLPQ"/>
    <property type="match status" value="1"/>
</dbReference>
<dbReference type="SUPFAM" id="SSF58104">
    <property type="entry name" value="Methyl-accepting chemotaxis protein (MCP) signaling domain"/>
    <property type="match status" value="1"/>
</dbReference>
<dbReference type="CDD" id="cd06225">
    <property type="entry name" value="HAMP"/>
    <property type="match status" value="1"/>
</dbReference>
<dbReference type="InterPro" id="IPR004090">
    <property type="entry name" value="Chemotax_Me-accpt_rcpt"/>
</dbReference>
<evidence type="ECO:0000313" key="7">
    <source>
        <dbReference type="EMBL" id="MBD2774160.1"/>
    </source>
</evidence>
<dbReference type="Pfam" id="PF12729">
    <property type="entry name" value="4HB_MCP_1"/>
    <property type="match status" value="1"/>
</dbReference>
<proteinExistence type="inferred from homology"/>
<evidence type="ECO:0000259" key="6">
    <source>
        <dbReference type="PROSITE" id="PS50885"/>
    </source>
</evidence>
<protein>
    <submittedName>
        <fullName evidence="7">Methyl-accepting chemotaxis protein</fullName>
    </submittedName>
</protein>
<dbReference type="PROSITE" id="PS50885">
    <property type="entry name" value="HAMP"/>
    <property type="match status" value="1"/>
</dbReference>
<dbReference type="InterPro" id="IPR004089">
    <property type="entry name" value="MCPsignal_dom"/>
</dbReference>
<feature type="transmembrane region" description="Helical" evidence="4">
    <location>
        <begin position="223"/>
        <end position="244"/>
    </location>
</feature>
<keyword evidence="4" id="KW-0472">Membrane</keyword>
<gene>
    <name evidence="7" type="ORF">ICL16_19290</name>
</gene>
<keyword evidence="1 3" id="KW-0807">Transducer</keyword>
<dbReference type="PROSITE" id="PS50111">
    <property type="entry name" value="CHEMOTAXIS_TRANSDUC_2"/>
    <property type="match status" value="1"/>
</dbReference>
<dbReference type="PANTHER" id="PTHR32089">
    <property type="entry name" value="METHYL-ACCEPTING CHEMOTAXIS PROTEIN MCPB"/>
    <property type="match status" value="1"/>
</dbReference>
<feature type="domain" description="HAMP" evidence="6">
    <location>
        <begin position="249"/>
        <end position="302"/>
    </location>
</feature>
<evidence type="ECO:0000259" key="5">
    <source>
        <dbReference type="PROSITE" id="PS50111"/>
    </source>
</evidence>
<comment type="similarity">
    <text evidence="2">Belongs to the methyl-accepting chemotaxis (MCP) protein family.</text>
</comment>
<organism evidence="7 8">
    <name type="scientific">Iningainema tapete BLCC-T55</name>
    <dbReference type="NCBI Taxonomy" id="2748662"/>
    <lineage>
        <taxon>Bacteria</taxon>
        <taxon>Bacillati</taxon>
        <taxon>Cyanobacteriota</taxon>
        <taxon>Cyanophyceae</taxon>
        <taxon>Nostocales</taxon>
        <taxon>Scytonemataceae</taxon>
        <taxon>Iningainema tapete</taxon>
    </lineage>
</organism>
<comment type="caution">
    <text evidence="7">The sequence shown here is derived from an EMBL/GenBank/DDBJ whole genome shotgun (WGS) entry which is preliminary data.</text>
</comment>
<dbReference type="InterPro" id="IPR003660">
    <property type="entry name" value="HAMP_dom"/>
</dbReference>
<evidence type="ECO:0000313" key="8">
    <source>
        <dbReference type="Proteomes" id="UP000629098"/>
    </source>
</evidence>
<evidence type="ECO:0000256" key="3">
    <source>
        <dbReference type="PROSITE-ProRule" id="PRU00284"/>
    </source>
</evidence>
<dbReference type="EMBL" id="JACXAE010000064">
    <property type="protein sequence ID" value="MBD2774160.1"/>
    <property type="molecule type" value="Genomic_DNA"/>
</dbReference>